<protein>
    <submittedName>
        <fullName evidence="1">Uncharacterized protein</fullName>
    </submittedName>
</protein>
<accession>A0A0K3A4H4</accession>
<proteinExistence type="predicted"/>
<dbReference type="AlphaFoldDB" id="A0A0K3A4H4"/>
<evidence type="ECO:0000313" key="1">
    <source>
        <dbReference type="EMBL" id="CTP91369.1"/>
    </source>
</evidence>
<gene>
    <name evidence="1" type="ORF">XTPLMG728_2876</name>
</gene>
<dbReference type="EMBL" id="CXOK01000100">
    <property type="protein sequence ID" value="CTP91369.1"/>
    <property type="molecule type" value="Genomic_DNA"/>
</dbReference>
<evidence type="ECO:0000313" key="2">
    <source>
        <dbReference type="Proteomes" id="UP000041247"/>
    </source>
</evidence>
<reference evidence="1 2" key="1">
    <citation type="submission" date="2015-07" db="EMBL/GenBank/DDBJ databases">
        <authorList>
            <person name="Noorani M."/>
        </authorList>
    </citation>
    <scope>NUCLEOTIDE SEQUENCE [LARGE SCALE GENOMIC DNA]</scope>
    <source>
        <strain evidence="1">LMG728</strain>
    </source>
</reference>
<organism evidence="1 2">
    <name type="scientific">Xanthomonas graminis pv. poae</name>
    <dbReference type="NCBI Taxonomy" id="227946"/>
    <lineage>
        <taxon>Bacteria</taxon>
        <taxon>Pseudomonadati</taxon>
        <taxon>Pseudomonadota</taxon>
        <taxon>Gammaproteobacteria</taxon>
        <taxon>Lysobacterales</taxon>
        <taxon>Lysobacteraceae</taxon>
        <taxon>Xanthomonas</taxon>
        <taxon>Xanthomonas translucens group</taxon>
        <taxon>Xanthomonas graminis</taxon>
    </lineage>
</organism>
<dbReference type="Proteomes" id="UP000041247">
    <property type="component" value="Unassembled WGS sequence"/>
</dbReference>
<name>A0A0K3A4H4_9XANT</name>
<sequence length="52" mass="5870">MRDDDDAPTLRRRRMAAAWIRPDCDRGVCMQQVPVSGPRGAGERIALQMFPV</sequence>